<proteinExistence type="predicted"/>
<dbReference type="AlphaFoldDB" id="A0AAP0L3A4"/>
<dbReference type="GO" id="GO:0005634">
    <property type="term" value="C:nucleus"/>
    <property type="evidence" value="ECO:0007669"/>
    <property type="project" value="TreeGrafter"/>
</dbReference>
<dbReference type="InterPro" id="IPR024949">
    <property type="entry name" value="Bet_v_I_allergen"/>
</dbReference>
<dbReference type="Proteomes" id="UP001420932">
    <property type="component" value="Unassembled WGS sequence"/>
</dbReference>
<reference evidence="1 2" key="1">
    <citation type="submission" date="2024-01" db="EMBL/GenBank/DDBJ databases">
        <title>Genome assemblies of Stephania.</title>
        <authorList>
            <person name="Yang L."/>
        </authorList>
    </citation>
    <scope>NUCLEOTIDE SEQUENCE [LARGE SCALE GENOMIC DNA]</scope>
    <source>
        <strain evidence="1">YNDBR</strain>
        <tissue evidence="1">Leaf</tissue>
    </source>
</reference>
<accession>A0AAP0L3A4</accession>
<keyword evidence="2" id="KW-1185">Reference proteome</keyword>
<gene>
    <name evidence="1" type="ORF">Syun_007995</name>
</gene>
<sequence>MDEKSCSFNYWLVEGGRLGKMYDAGDFELRVTPKSDGGCVLKVKGAYHAYEDVKVTDDDMNVGKLGLTAMYLAVEAYLVDQSHALNSLVPVIELAYEDVKVTDDDMNVGKLGLTAMYSAVEAYLVANPDAYASP</sequence>
<dbReference type="GO" id="GO:0004864">
    <property type="term" value="F:protein phosphatase inhibitor activity"/>
    <property type="evidence" value="ECO:0007669"/>
    <property type="project" value="InterPro"/>
</dbReference>
<dbReference type="InterPro" id="IPR023393">
    <property type="entry name" value="START-like_dom_sf"/>
</dbReference>
<dbReference type="PANTHER" id="PTHR31213">
    <property type="entry name" value="OS08G0374000 PROTEIN-RELATED"/>
    <property type="match status" value="1"/>
</dbReference>
<comment type="caution">
    <text evidence="1">The sequence shown here is derived from an EMBL/GenBank/DDBJ whole genome shotgun (WGS) entry which is preliminary data.</text>
</comment>
<protein>
    <submittedName>
        <fullName evidence="1">Uncharacterized protein</fullName>
    </submittedName>
</protein>
<dbReference type="InterPro" id="IPR050279">
    <property type="entry name" value="Plant_def-hormone_signal"/>
</dbReference>
<dbReference type="PANTHER" id="PTHR31213:SF201">
    <property type="entry name" value="OS03G0300400 PROTEIN"/>
    <property type="match status" value="1"/>
</dbReference>
<evidence type="ECO:0000313" key="2">
    <source>
        <dbReference type="Proteomes" id="UP001420932"/>
    </source>
</evidence>
<dbReference type="GO" id="GO:0005737">
    <property type="term" value="C:cytoplasm"/>
    <property type="evidence" value="ECO:0007669"/>
    <property type="project" value="TreeGrafter"/>
</dbReference>
<organism evidence="1 2">
    <name type="scientific">Stephania yunnanensis</name>
    <dbReference type="NCBI Taxonomy" id="152371"/>
    <lineage>
        <taxon>Eukaryota</taxon>
        <taxon>Viridiplantae</taxon>
        <taxon>Streptophyta</taxon>
        <taxon>Embryophyta</taxon>
        <taxon>Tracheophyta</taxon>
        <taxon>Spermatophyta</taxon>
        <taxon>Magnoliopsida</taxon>
        <taxon>Ranunculales</taxon>
        <taxon>Menispermaceae</taxon>
        <taxon>Menispermoideae</taxon>
        <taxon>Cissampelideae</taxon>
        <taxon>Stephania</taxon>
    </lineage>
</organism>
<dbReference type="GO" id="GO:0010427">
    <property type="term" value="F:abscisic acid binding"/>
    <property type="evidence" value="ECO:0007669"/>
    <property type="project" value="InterPro"/>
</dbReference>
<dbReference type="SUPFAM" id="SSF55961">
    <property type="entry name" value="Bet v1-like"/>
    <property type="match status" value="1"/>
</dbReference>
<dbReference type="PRINTS" id="PR00634">
    <property type="entry name" value="BETALLERGEN"/>
</dbReference>
<dbReference type="EMBL" id="JBBNAF010000003">
    <property type="protein sequence ID" value="KAK9161654.1"/>
    <property type="molecule type" value="Genomic_DNA"/>
</dbReference>
<evidence type="ECO:0000313" key="1">
    <source>
        <dbReference type="EMBL" id="KAK9161654.1"/>
    </source>
</evidence>
<name>A0AAP0L3A4_9MAGN</name>
<dbReference type="GO" id="GO:0009738">
    <property type="term" value="P:abscisic acid-activated signaling pathway"/>
    <property type="evidence" value="ECO:0007669"/>
    <property type="project" value="InterPro"/>
</dbReference>
<dbReference type="Gene3D" id="3.30.530.20">
    <property type="match status" value="1"/>
</dbReference>
<dbReference type="GO" id="GO:0038023">
    <property type="term" value="F:signaling receptor activity"/>
    <property type="evidence" value="ECO:0007669"/>
    <property type="project" value="InterPro"/>
</dbReference>